<feature type="chain" id="PRO_5043118881" description="DUF3244 domain-containing protein" evidence="1">
    <location>
        <begin position="22"/>
        <end position="130"/>
    </location>
</feature>
<dbReference type="EMBL" id="JPIT01000009">
    <property type="protein sequence ID" value="KIO46490.1"/>
    <property type="molecule type" value="Genomic_DNA"/>
</dbReference>
<name>A0A0C3RAT3_9PORP</name>
<organism evidence="2 5">
    <name type="scientific">Sanguibacteroides justesenii</name>
    <dbReference type="NCBI Taxonomy" id="1547597"/>
    <lineage>
        <taxon>Bacteria</taxon>
        <taxon>Pseudomonadati</taxon>
        <taxon>Bacteroidota</taxon>
        <taxon>Bacteroidia</taxon>
        <taxon>Bacteroidales</taxon>
        <taxon>Porphyromonadaceae</taxon>
        <taxon>Sanguibacteroides</taxon>
    </lineage>
</organism>
<evidence type="ECO:0000256" key="1">
    <source>
        <dbReference type="SAM" id="SignalP"/>
    </source>
</evidence>
<dbReference type="Proteomes" id="UP000031937">
    <property type="component" value="Unassembled WGS sequence"/>
</dbReference>
<gene>
    <name evidence="2" type="ORF">BA92_14100</name>
    <name evidence="3" type="ORF">IE90_03810</name>
</gene>
<dbReference type="AlphaFoldDB" id="A0A0C3RAT3"/>
<reference evidence="2 5" key="1">
    <citation type="submission" date="2014-07" db="EMBL/GenBank/DDBJ databases">
        <title>Porphyromonadaceae bacterium OUH 308042 = ATCC BAA-2681 = DSM 28342 draft genome.</title>
        <authorList>
            <person name="Sydenham T.V."/>
            <person name="Hasman H."/>
            <person name="Justensen U.S."/>
        </authorList>
    </citation>
    <scope>NUCLEOTIDE SEQUENCE [LARGE SCALE GENOMIC DNA]</scope>
    <source>
        <strain evidence="2 5">OUH 308042</strain>
    </source>
</reference>
<accession>A0A0C3RAT3</accession>
<comment type="caution">
    <text evidence="2">The sequence shown here is derived from an EMBL/GenBank/DDBJ whole genome shotgun (WGS) entry which is preliminary data.</text>
</comment>
<dbReference type="EMBL" id="JPIU01000050">
    <property type="protein sequence ID" value="KIO42686.1"/>
    <property type="molecule type" value="Genomic_DNA"/>
</dbReference>
<evidence type="ECO:0000313" key="3">
    <source>
        <dbReference type="EMBL" id="KIO46490.1"/>
    </source>
</evidence>
<evidence type="ECO:0000313" key="4">
    <source>
        <dbReference type="Proteomes" id="UP000031937"/>
    </source>
</evidence>
<sequence>MKNKITLIAITMLMLCFSTKAGIPVPPDITAHPTTFTVFEGSTKEVLILMTPNEGFTFANLKFKTSGDTAKVEIKEGNLDNNNNVKHFFVKGLERGTYKITITVEGDQRENSTGWLTSFESDVVLTITVI</sequence>
<keyword evidence="1" id="KW-0732">Signal</keyword>
<feature type="signal peptide" evidence="1">
    <location>
        <begin position="1"/>
        <end position="21"/>
    </location>
</feature>
<evidence type="ECO:0008006" key="6">
    <source>
        <dbReference type="Google" id="ProtNLM"/>
    </source>
</evidence>
<evidence type="ECO:0000313" key="2">
    <source>
        <dbReference type="EMBL" id="KIO42686.1"/>
    </source>
</evidence>
<proteinExistence type="predicted"/>
<protein>
    <recommendedName>
        <fullName evidence="6">DUF3244 domain-containing protein</fullName>
    </recommendedName>
</protein>
<reference evidence="3 4" key="2">
    <citation type="submission" date="2014-07" db="EMBL/GenBank/DDBJ databases">
        <title>Porphyromonadaceae bacterium OUH 334697 = ATCC BAA-2682 = DSM 28341 draft genome.</title>
        <authorList>
            <person name="Sydenham T.V."/>
            <person name="Hasman H."/>
            <person name="Justesen U.S."/>
        </authorList>
    </citation>
    <scope>NUCLEOTIDE SEQUENCE [LARGE SCALE GENOMIC DNA]</scope>
    <source>
        <strain evidence="3 4">OUH 334697</strain>
    </source>
</reference>
<dbReference type="RefSeq" id="WP_041502573.1">
    <property type="nucleotide sequence ID" value="NZ_JPIT01000009.1"/>
</dbReference>
<evidence type="ECO:0000313" key="5">
    <source>
        <dbReference type="Proteomes" id="UP000031980"/>
    </source>
</evidence>
<dbReference type="Proteomes" id="UP000031980">
    <property type="component" value="Unassembled WGS sequence"/>
</dbReference>
<keyword evidence="5" id="KW-1185">Reference proteome</keyword>